<dbReference type="InterPro" id="IPR013328">
    <property type="entry name" value="6PGD_dom2"/>
</dbReference>
<dbReference type="EMBL" id="JBHMAG010000012">
    <property type="protein sequence ID" value="MFB9753437.1"/>
    <property type="molecule type" value="Genomic_DNA"/>
</dbReference>
<dbReference type="InterPro" id="IPR006176">
    <property type="entry name" value="3-OHacyl-CoA_DH_NAD-bd"/>
</dbReference>
<dbReference type="InterPro" id="IPR022694">
    <property type="entry name" value="3-OHacyl-CoA_DH"/>
</dbReference>
<evidence type="ECO:0000313" key="8">
    <source>
        <dbReference type="EMBL" id="MFB9753437.1"/>
    </source>
</evidence>
<sequence length="381" mass="40408">MKTRIGAARKPYIAVLGAGTMGGGLAELFVKHGFDVSLYDPDPAALAKVRTRLSAADLNCGERSGPSALLGQSVSGDQAEPDEGGEMNRTSPRSSDTLRTTGHFAEPDGSGDSNSAVCHAEERNVSDPSPRHRGTLRTTGHLEAAVRPADFVLEAGPELLPIKRELYAALIPALGADAIVASNTSSLPLRSLADGLPYADRFVIAHFFHPAAIIPLVEIVGLPDTRPGVVGQVAEWLAQCGKSPVVLRKDCPGFIANRLQAAVLREACHLLAEGIADAEQIDRAMTEGPGLRWALNGPFAISDLGGLDIWERVADNLFPQLSAAPDVPQELSGRVREGRVGTKSGAGFYNYGDTEAREQAAAGRERTLRTLIANKKEMSRP</sequence>
<keyword evidence="5" id="KW-0472">Membrane</keyword>
<evidence type="ECO:0000313" key="9">
    <source>
        <dbReference type="Proteomes" id="UP001589619"/>
    </source>
</evidence>
<name>A0ABV5VYQ7_9BACL</name>
<dbReference type="Pfam" id="PF00725">
    <property type="entry name" value="3HCDH"/>
    <property type="match status" value="1"/>
</dbReference>
<comment type="similarity">
    <text evidence="2">Belongs to the 3-hydroxyacyl-CoA dehydrogenase family.</text>
</comment>
<dbReference type="SUPFAM" id="SSF48179">
    <property type="entry name" value="6-phosphogluconate dehydrogenase C-terminal domain-like"/>
    <property type="match status" value="1"/>
</dbReference>
<feature type="region of interest" description="Disordered" evidence="4">
    <location>
        <begin position="64"/>
        <end position="133"/>
    </location>
</feature>
<dbReference type="InterPro" id="IPR006108">
    <property type="entry name" value="3HC_DH_C"/>
</dbReference>
<evidence type="ECO:0000256" key="1">
    <source>
        <dbReference type="ARBA" id="ARBA00005086"/>
    </source>
</evidence>
<dbReference type="InterPro" id="IPR036291">
    <property type="entry name" value="NAD(P)-bd_dom_sf"/>
</dbReference>
<evidence type="ECO:0000259" key="6">
    <source>
        <dbReference type="Pfam" id="PF00725"/>
    </source>
</evidence>
<feature type="domain" description="3-hydroxyacyl-CoA dehydrogenase NAD binding" evidence="7">
    <location>
        <begin position="13"/>
        <end position="55"/>
    </location>
</feature>
<dbReference type="Proteomes" id="UP001589619">
    <property type="component" value="Unassembled WGS sequence"/>
</dbReference>
<dbReference type="PIRSF" id="PIRSF000105">
    <property type="entry name" value="HCDH"/>
    <property type="match status" value="1"/>
</dbReference>
<keyword evidence="5" id="KW-0812">Transmembrane</keyword>
<evidence type="ECO:0000259" key="7">
    <source>
        <dbReference type="Pfam" id="PF02737"/>
    </source>
</evidence>
<evidence type="ECO:0000256" key="5">
    <source>
        <dbReference type="SAM" id="Phobius"/>
    </source>
</evidence>
<evidence type="ECO:0000256" key="4">
    <source>
        <dbReference type="SAM" id="MobiDB-lite"/>
    </source>
</evidence>
<dbReference type="Gene3D" id="3.40.50.720">
    <property type="entry name" value="NAD(P)-binding Rossmann-like Domain"/>
    <property type="match status" value="2"/>
</dbReference>
<comment type="caution">
    <text evidence="8">The sequence shown here is derived from an EMBL/GenBank/DDBJ whole genome shotgun (WGS) entry which is preliminary data.</text>
</comment>
<comment type="pathway">
    <text evidence="1">Lipid metabolism; butanoate metabolism.</text>
</comment>
<keyword evidence="9" id="KW-1185">Reference proteome</keyword>
<dbReference type="PANTHER" id="PTHR48075">
    <property type="entry name" value="3-HYDROXYACYL-COA DEHYDROGENASE FAMILY PROTEIN"/>
    <property type="match status" value="1"/>
</dbReference>
<evidence type="ECO:0000256" key="2">
    <source>
        <dbReference type="ARBA" id="ARBA00009463"/>
    </source>
</evidence>
<feature type="domain" description="3-hydroxyacyl-CoA dehydrogenase C-terminal" evidence="6">
    <location>
        <begin position="253"/>
        <end position="351"/>
    </location>
</feature>
<dbReference type="RefSeq" id="WP_344901411.1">
    <property type="nucleotide sequence ID" value="NZ_BAAAYO010000001.1"/>
</dbReference>
<dbReference type="Gene3D" id="1.10.1040.10">
    <property type="entry name" value="N-(1-d-carboxylethyl)-l-norvaline Dehydrogenase, domain 2"/>
    <property type="match status" value="1"/>
</dbReference>
<dbReference type="SUPFAM" id="SSF51735">
    <property type="entry name" value="NAD(P)-binding Rossmann-fold domains"/>
    <property type="match status" value="2"/>
</dbReference>
<keyword evidence="5" id="KW-1133">Transmembrane helix</keyword>
<feature type="domain" description="3-hydroxyacyl-CoA dehydrogenase NAD binding" evidence="7">
    <location>
        <begin position="133"/>
        <end position="251"/>
    </location>
</feature>
<reference evidence="8 9" key="1">
    <citation type="submission" date="2024-09" db="EMBL/GenBank/DDBJ databases">
        <authorList>
            <person name="Sun Q."/>
            <person name="Mori K."/>
        </authorList>
    </citation>
    <scope>NUCLEOTIDE SEQUENCE [LARGE SCALE GENOMIC DNA]</scope>
    <source>
        <strain evidence="8 9">JCM 12520</strain>
    </source>
</reference>
<evidence type="ECO:0000256" key="3">
    <source>
        <dbReference type="ARBA" id="ARBA00023002"/>
    </source>
</evidence>
<dbReference type="Pfam" id="PF02737">
    <property type="entry name" value="3HCDH_N"/>
    <property type="match status" value="2"/>
</dbReference>
<protein>
    <submittedName>
        <fullName evidence="8">3-hydroxyacyl-CoA dehydrogenase family protein</fullName>
    </submittedName>
</protein>
<keyword evidence="3" id="KW-0560">Oxidoreductase</keyword>
<gene>
    <name evidence="8" type="ORF">ACFFNY_17870</name>
</gene>
<feature type="compositionally biased region" description="Polar residues" evidence="4">
    <location>
        <begin position="88"/>
        <end position="100"/>
    </location>
</feature>
<dbReference type="PROSITE" id="PS00067">
    <property type="entry name" value="3HCDH"/>
    <property type="match status" value="1"/>
</dbReference>
<dbReference type="InterPro" id="IPR006180">
    <property type="entry name" value="3-OHacyl-CoA_DH_CS"/>
</dbReference>
<organism evidence="8 9">
    <name type="scientific">Paenibacillus hodogayensis</name>
    <dbReference type="NCBI Taxonomy" id="279208"/>
    <lineage>
        <taxon>Bacteria</taxon>
        <taxon>Bacillati</taxon>
        <taxon>Bacillota</taxon>
        <taxon>Bacilli</taxon>
        <taxon>Bacillales</taxon>
        <taxon>Paenibacillaceae</taxon>
        <taxon>Paenibacillus</taxon>
    </lineage>
</organism>
<proteinExistence type="inferred from homology"/>
<feature type="transmembrane region" description="Helical" evidence="5">
    <location>
        <begin position="12"/>
        <end position="30"/>
    </location>
</feature>
<dbReference type="InterPro" id="IPR008927">
    <property type="entry name" value="6-PGluconate_DH-like_C_sf"/>
</dbReference>
<accession>A0ABV5VYQ7</accession>
<dbReference type="PANTHER" id="PTHR48075:SF5">
    <property type="entry name" value="3-HYDROXYBUTYRYL-COA DEHYDROGENASE"/>
    <property type="match status" value="1"/>
</dbReference>